<protein>
    <submittedName>
        <fullName evidence="1">Uncharacterized protein</fullName>
    </submittedName>
</protein>
<proteinExistence type="predicted"/>
<evidence type="ECO:0000313" key="1">
    <source>
        <dbReference type="EMBL" id="OJJ01961.1"/>
    </source>
</evidence>
<dbReference type="InterPro" id="IPR021858">
    <property type="entry name" value="Fun_TF"/>
</dbReference>
<dbReference type="EMBL" id="KV878128">
    <property type="protein sequence ID" value="OJJ01961.1"/>
    <property type="molecule type" value="Genomic_DNA"/>
</dbReference>
<keyword evidence="2" id="KW-1185">Reference proteome</keyword>
<gene>
    <name evidence="1" type="ORF">ASPVEDRAFT_28587</name>
</gene>
<dbReference type="Pfam" id="PF11951">
    <property type="entry name" value="Fungal_trans_2"/>
    <property type="match status" value="1"/>
</dbReference>
<name>A0A1L9PKD6_ASPVE</name>
<dbReference type="GeneID" id="63725644"/>
<evidence type="ECO:0000313" key="2">
    <source>
        <dbReference type="Proteomes" id="UP000184073"/>
    </source>
</evidence>
<dbReference type="Proteomes" id="UP000184073">
    <property type="component" value="Unassembled WGS sequence"/>
</dbReference>
<sequence length="103" mass="11873">MPNAEVQKMVRQGLNDLCQIDDSRISPVLLFPVFVIGFACVEDETRQQVSALFEKLIGFSGFGNVRLARDVAHQWWSNYDSGDYEGWNWTQQMDIYRISIPLT</sequence>
<reference evidence="2" key="1">
    <citation type="journal article" date="2017" name="Genome Biol.">
        <title>Comparative genomics reveals high biological diversity and specific adaptations in the industrially and medically important fungal genus Aspergillus.</title>
        <authorList>
            <person name="de Vries R.P."/>
            <person name="Riley R."/>
            <person name="Wiebenga A."/>
            <person name="Aguilar-Osorio G."/>
            <person name="Amillis S."/>
            <person name="Uchima C.A."/>
            <person name="Anderluh G."/>
            <person name="Asadollahi M."/>
            <person name="Askin M."/>
            <person name="Barry K."/>
            <person name="Battaglia E."/>
            <person name="Bayram O."/>
            <person name="Benocci T."/>
            <person name="Braus-Stromeyer S.A."/>
            <person name="Caldana C."/>
            <person name="Canovas D."/>
            <person name="Cerqueira G.C."/>
            <person name="Chen F."/>
            <person name="Chen W."/>
            <person name="Choi C."/>
            <person name="Clum A."/>
            <person name="Dos Santos R.A."/>
            <person name="Damasio A.R."/>
            <person name="Diallinas G."/>
            <person name="Emri T."/>
            <person name="Fekete E."/>
            <person name="Flipphi M."/>
            <person name="Freyberg S."/>
            <person name="Gallo A."/>
            <person name="Gournas C."/>
            <person name="Habgood R."/>
            <person name="Hainaut M."/>
            <person name="Harispe M.L."/>
            <person name="Henrissat B."/>
            <person name="Hilden K.S."/>
            <person name="Hope R."/>
            <person name="Hossain A."/>
            <person name="Karabika E."/>
            <person name="Karaffa L."/>
            <person name="Karanyi Z."/>
            <person name="Krasevec N."/>
            <person name="Kuo A."/>
            <person name="Kusch H."/>
            <person name="LaButti K."/>
            <person name="Lagendijk E.L."/>
            <person name="Lapidus A."/>
            <person name="Levasseur A."/>
            <person name="Lindquist E."/>
            <person name="Lipzen A."/>
            <person name="Logrieco A.F."/>
            <person name="MacCabe A."/>
            <person name="Maekelae M.R."/>
            <person name="Malavazi I."/>
            <person name="Melin P."/>
            <person name="Meyer V."/>
            <person name="Mielnichuk N."/>
            <person name="Miskei M."/>
            <person name="Molnar A.P."/>
            <person name="Mule G."/>
            <person name="Ngan C.Y."/>
            <person name="Orejas M."/>
            <person name="Orosz E."/>
            <person name="Ouedraogo J.P."/>
            <person name="Overkamp K.M."/>
            <person name="Park H.-S."/>
            <person name="Perrone G."/>
            <person name="Piumi F."/>
            <person name="Punt P.J."/>
            <person name="Ram A.F."/>
            <person name="Ramon A."/>
            <person name="Rauscher S."/>
            <person name="Record E."/>
            <person name="Riano-Pachon D.M."/>
            <person name="Robert V."/>
            <person name="Roehrig J."/>
            <person name="Ruller R."/>
            <person name="Salamov A."/>
            <person name="Salih N.S."/>
            <person name="Samson R.A."/>
            <person name="Sandor E."/>
            <person name="Sanguinetti M."/>
            <person name="Schuetze T."/>
            <person name="Sepcic K."/>
            <person name="Shelest E."/>
            <person name="Sherlock G."/>
            <person name="Sophianopoulou V."/>
            <person name="Squina F.M."/>
            <person name="Sun H."/>
            <person name="Susca A."/>
            <person name="Todd R.B."/>
            <person name="Tsang A."/>
            <person name="Unkles S.E."/>
            <person name="van de Wiele N."/>
            <person name="van Rossen-Uffink D."/>
            <person name="Oliveira J.V."/>
            <person name="Vesth T.C."/>
            <person name="Visser J."/>
            <person name="Yu J.-H."/>
            <person name="Zhou M."/>
            <person name="Andersen M.R."/>
            <person name="Archer D.B."/>
            <person name="Baker S.E."/>
            <person name="Benoit I."/>
            <person name="Brakhage A.A."/>
            <person name="Braus G.H."/>
            <person name="Fischer R."/>
            <person name="Frisvad J.C."/>
            <person name="Goldman G.H."/>
            <person name="Houbraken J."/>
            <person name="Oakley B."/>
            <person name="Pocsi I."/>
            <person name="Scazzocchio C."/>
            <person name="Seiboth B."/>
            <person name="vanKuyk P.A."/>
            <person name="Wortman J."/>
            <person name="Dyer P.S."/>
            <person name="Grigoriev I.V."/>
        </authorList>
    </citation>
    <scope>NUCLEOTIDE SEQUENCE [LARGE SCALE GENOMIC DNA]</scope>
    <source>
        <strain evidence="2">CBS 583.65</strain>
    </source>
</reference>
<dbReference type="OrthoDB" id="434972at2759"/>
<dbReference type="AlphaFoldDB" id="A0A1L9PKD6"/>
<organism evidence="1 2">
    <name type="scientific">Aspergillus versicolor CBS 583.65</name>
    <dbReference type="NCBI Taxonomy" id="1036611"/>
    <lineage>
        <taxon>Eukaryota</taxon>
        <taxon>Fungi</taxon>
        <taxon>Dikarya</taxon>
        <taxon>Ascomycota</taxon>
        <taxon>Pezizomycotina</taxon>
        <taxon>Eurotiomycetes</taxon>
        <taxon>Eurotiomycetidae</taxon>
        <taxon>Eurotiales</taxon>
        <taxon>Aspergillaceae</taxon>
        <taxon>Aspergillus</taxon>
        <taxon>Aspergillus subgen. Nidulantes</taxon>
    </lineage>
</organism>
<dbReference type="VEuPathDB" id="FungiDB:ASPVEDRAFT_28587"/>
<accession>A0A1L9PKD6</accession>
<dbReference type="RefSeq" id="XP_040667723.1">
    <property type="nucleotide sequence ID" value="XM_040810133.1"/>
</dbReference>